<evidence type="ECO:0000313" key="3">
    <source>
        <dbReference type="Proteomes" id="UP000809789"/>
    </source>
</evidence>
<feature type="compositionally biased region" description="Basic and acidic residues" evidence="1">
    <location>
        <begin position="432"/>
        <end position="449"/>
    </location>
</feature>
<evidence type="ECO:0000313" key="2">
    <source>
        <dbReference type="EMBL" id="KAG8624376.1"/>
    </source>
</evidence>
<feature type="region of interest" description="Disordered" evidence="1">
    <location>
        <begin position="421"/>
        <end position="449"/>
    </location>
</feature>
<dbReference type="EMBL" id="JAESVG020000009">
    <property type="protein sequence ID" value="KAG8624376.1"/>
    <property type="molecule type" value="Genomic_DNA"/>
</dbReference>
<feature type="region of interest" description="Disordered" evidence="1">
    <location>
        <begin position="235"/>
        <end position="258"/>
    </location>
</feature>
<evidence type="ECO:0000256" key="1">
    <source>
        <dbReference type="SAM" id="MobiDB-lite"/>
    </source>
</evidence>
<dbReference type="AlphaFoldDB" id="A0A8K0PCB0"/>
<feature type="region of interest" description="Disordered" evidence="1">
    <location>
        <begin position="160"/>
        <end position="188"/>
    </location>
</feature>
<sequence>MSAQPQLVDPTQATAAQIPLQSFTIPPFPPEAKYLRALTLTSDIKLDEYQSLLDKAWSIPSGEGTTTIAQTCPSLEALTLELFSLGYPPGFLSVLANDVAPNTKTLTVYSQLLAGITDDSRDDAIRFFERLTELRALHLLDVFTRPGFWSLVAPFLRSSKDNIPGPDSSPEKVDEAHPPPPVPAGPTRKGLLALELNYTTQHSDPLFLSKVHSSELPLLISPTLVSLSFNVSEADVTNDPEDPANGPLLPKDNETDDEKKARLEQEIGRDGVMTFNKSNAVGVVKALTEEGWAPRELRLLNLTLYTLSLGDLRMVMERHTGLLVVGMTVEVEEAGRTRKEVVKLLKECGRGVEQMEVVVSPSLGFYMQVNRVPSTALKDALLSQEDLEELDKAGCKLQSFKATVLRSAHLQKLEWEKKDGKWTGGFIPGTAQKEEEDKRRKQEALPEVK</sequence>
<gene>
    <name evidence="2" type="ORF">KVT40_007443</name>
</gene>
<accession>A0A8K0PCB0</accession>
<proteinExistence type="predicted"/>
<name>A0A8K0PCB0_9PEZI</name>
<organism evidence="2 3">
    <name type="scientific">Elsinoe batatas</name>
    <dbReference type="NCBI Taxonomy" id="2601811"/>
    <lineage>
        <taxon>Eukaryota</taxon>
        <taxon>Fungi</taxon>
        <taxon>Dikarya</taxon>
        <taxon>Ascomycota</taxon>
        <taxon>Pezizomycotina</taxon>
        <taxon>Dothideomycetes</taxon>
        <taxon>Dothideomycetidae</taxon>
        <taxon>Myriangiales</taxon>
        <taxon>Elsinoaceae</taxon>
        <taxon>Elsinoe</taxon>
    </lineage>
</organism>
<comment type="caution">
    <text evidence="2">The sequence shown here is derived from an EMBL/GenBank/DDBJ whole genome shotgun (WGS) entry which is preliminary data.</text>
</comment>
<reference evidence="2" key="1">
    <citation type="submission" date="2021-07" db="EMBL/GenBank/DDBJ databases">
        <title>Elsinoe batatas strain:CRI-CJ2 Genome sequencing and assembly.</title>
        <authorList>
            <person name="Huang L."/>
        </authorList>
    </citation>
    <scope>NUCLEOTIDE SEQUENCE</scope>
    <source>
        <strain evidence="2">CRI-CJ2</strain>
    </source>
</reference>
<keyword evidence="3" id="KW-1185">Reference proteome</keyword>
<dbReference type="Proteomes" id="UP000809789">
    <property type="component" value="Unassembled WGS sequence"/>
</dbReference>
<protein>
    <submittedName>
        <fullName evidence="2">Uncharacterized protein</fullName>
    </submittedName>
</protein>
<dbReference type="OrthoDB" id="5356476at2759"/>